<dbReference type="EC" id="4.6.1.2" evidence="3"/>
<keyword evidence="4 11" id="KW-0812">Transmembrane</keyword>
<evidence type="ECO:0000256" key="9">
    <source>
        <dbReference type="ARBA" id="ARBA00023293"/>
    </source>
</evidence>
<dbReference type="EMBL" id="MTYJ01000114">
    <property type="protein sequence ID" value="OQV13910.1"/>
    <property type="molecule type" value="Genomic_DNA"/>
</dbReference>
<evidence type="ECO:0000256" key="11">
    <source>
        <dbReference type="SAM" id="Phobius"/>
    </source>
</evidence>
<keyword evidence="5" id="KW-0547">Nucleotide-binding</keyword>
<dbReference type="InterPro" id="IPR001245">
    <property type="entry name" value="Ser-Thr/Tyr_kinase_cat_dom"/>
</dbReference>
<dbReference type="PANTHER" id="PTHR11920:SF501">
    <property type="entry name" value="GUANYLATE CYCLASE 32E"/>
    <property type="match status" value="1"/>
</dbReference>
<accession>A0A1W0WFB9</accession>
<keyword evidence="6 11" id="KW-1133">Transmembrane helix</keyword>
<evidence type="ECO:0000256" key="5">
    <source>
        <dbReference type="ARBA" id="ARBA00022741"/>
    </source>
</evidence>
<dbReference type="GO" id="GO:0005886">
    <property type="term" value="C:plasma membrane"/>
    <property type="evidence" value="ECO:0007669"/>
    <property type="project" value="TreeGrafter"/>
</dbReference>
<dbReference type="InterPro" id="IPR028082">
    <property type="entry name" value="Peripla_BP_I"/>
</dbReference>
<dbReference type="InterPro" id="IPR050401">
    <property type="entry name" value="Cyclic_nucleotide_synthase"/>
</dbReference>
<keyword evidence="8" id="KW-0456">Lyase</keyword>
<dbReference type="Pfam" id="PF01094">
    <property type="entry name" value="ANF_receptor"/>
    <property type="match status" value="1"/>
</dbReference>
<feature type="region of interest" description="Disordered" evidence="10">
    <location>
        <begin position="416"/>
        <end position="435"/>
    </location>
</feature>
<dbReference type="Gene3D" id="1.10.510.10">
    <property type="entry name" value="Transferase(Phosphotransferase) domain 1"/>
    <property type="match status" value="1"/>
</dbReference>
<protein>
    <recommendedName>
        <fullName evidence="3">guanylate cyclase</fullName>
        <ecNumber evidence="3">4.6.1.2</ecNumber>
    </recommendedName>
</protein>
<keyword evidence="7 11" id="KW-0472">Membrane</keyword>
<evidence type="ECO:0000256" key="8">
    <source>
        <dbReference type="ARBA" id="ARBA00023239"/>
    </source>
</evidence>
<gene>
    <name evidence="13" type="ORF">BV898_11905</name>
</gene>
<name>A0A1W0WFB9_HYPEX</name>
<comment type="caution">
    <text evidence="13">The sequence shown here is derived from an EMBL/GenBank/DDBJ whole genome shotgun (WGS) entry which is preliminary data.</text>
</comment>
<evidence type="ECO:0000256" key="2">
    <source>
        <dbReference type="ARBA" id="ARBA00004370"/>
    </source>
</evidence>
<organism evidence="13 14">
    <name type="scientific">Hypsibius exemplaris</name>
    <name type="common">Freshwater tardigrade</name>
    <dbReference type="NCBI Taxonomy" id="2072580"/>
    <lineage>
        <taxon>Eukaryota</taxon>
        <taxon>Metazoa</taxon>
        <taxon>Ecdysozoa</taxon>
        <taxon>Tardigrada</taxon>
        <taxon>Eutardigrada</taxon>
        <taxon>Parachela</taxon>
        <taxon>Hypsibioidea</taxon>
        <taxon>Hypsibiidae</taxon>
        <taxon>Hypsibius</taxon>
    </lineage>
</organism>
<dbReference type="AlphaFoldDB" id="A0A1W0WFB9"/>
<evidence type="ECO:0000256" key="7">
    <source>
        <dbReference type="ARBA" id="ARBA00023136"/>
    </source>
</evidence>
<evidence type="ECO:0000256" key="6">
    <source>
        <dbReference type="ARBA" id="ARBA00022989"/>
    </source>
</evidence>
<evidence type="ECO:0000256" key="4">
    <source>
        <dbReference type="ARBA" id="ARBA00022692"/>
    </source>
</evidence>
<dbReference type="OrthoDB" id="1890790at2759"/>
<proteinExistence type="predicted"/>
<evidence type="ECO:0000313" key="14">
    <source>
        <dbReference type="Proteomes" id="UP000192578"/>
    </source>
</evidence>
<dbReference type="GO" id="GO:0005524">
    <property type="term" value="F:ATP binding"/>
    <property type="evidence" value="ECO:0007669"/>
    <property type="project" value="InterPro"/>
</dbReference>
<evidence type="ECO:0000259" key="12">
    <source>
        <dbReference type="PROSITE" id="PS50011"/>
    </source>
</evidence>
<dbReference type="SUPFAM" id="SSF56112">
    <property type="entry name" value="Protein kinase-like (PK-like)"/>
    <property type="match status" value="1"/>
</dbReference>
<evidence type="ECO:0000313" key="13">
    <source>
        <dbReference type="EMBL" id="OQV13910.1"/>
    </source>
</evidence>
<evidence type="ECO:0000256" key="10">
    <source>
        <dbReference type="SAM" id="MobiDB-lite"/>
    </source>
</evidence>
<dbReference type="InterPro" id="IPR011009">
    <property type="entry name" value="Kinase-like_dom_sf"/>
</dbReference>
<keyword evidence="13" id="KW-0675">Receptor</keyword>
<dbReference type="InterPro" id="IPR001828">
    <property type="entry name" value="ANF_lig-bd_rcpt"/>
</dbReference>
<dbReference type="GO" id="GO:0007168">
    <property type="term" value="P:receptor guanylyl cyclase signaling pathway"/>
    <property type="evidence" value="ECO:0007669"/>
    <property type="project" value="TreeGrafter"/>
</dbReference>
<dbReference type="GO" id="GO:0004672">
    <property type="term" value="F:protein kinase activity"/>
    <property type="evidence" value="ECO:0007669"/>
    <property type="project" value="InterPro"/>
</dbReference>
<sequence length="616" mass="68779">MCAVIEKGNFILVYNYRRAAAAIDMALEFAHEMLLPPGINIAFHYKDGGDTCGADNRAVGSAIDWMREGVQCHIYLGPGCDRSVADLYRFAAHQEVPIIGCPAAMCDEATEDTYETLLGDVVGHSRVILLFANATIVRNMMLHAFSLGMTDGEYVYLAVELFRSNYWGELRWKYDDTRDRDAQLAFRSLAVIALYEDHNQFFAEFAKEVKKRSRKKYDYNYGTFEEVDFIVTSFYDAIVLYARTIAETDRIGGNITDGPSIADSMRNTSIMSPLGHVINIDLDGDRSHAYTVKQLSLITGKFQDILRINYHNNEEIWYGKFQWPGRDGLPPDVPWCGFDGLALACHAAVGLASQPAAIAGLAVGLVISAACIAIGLACFLSYRAKRGQIDPYWWKVDLDQLQYKNSKIRSKNLQSLGSLSRDKSETGSKSNKNSSYASGVMAKYMDKPVSVSDLPKGLYKMTSSMIRELNEVRAISHPNLHRIIGVGLDEQNFCSFILGDICTKGTLDDVLENELIKLDCSFKYSIIKDISEGMGYLHESIIGSHGFLTGYNCSVDSRFLVKITNYGVTAFVDPEDLAPPEKHQSDSARNWSMLLWRAPELLRQAMPPRGTQVNIL</sequence>
<dbReference type="Pfam" id="PF07714">
    <property type="entry name" value="PK_Tyr_Ser-Thr"/>
    <property type="match status" value="1"/>
</dbReference>
<dbReference type="SUPFAM" id="SSF53822">
    <property type="entry name" value="Periplasmic binding protein-like I"/>
    <property type="match status" value="1"/>
</dbReference>
<keyword evidence="9" id="KW-0141">cGMP biosynthesis</keyword>
<dbReference type="InterPro" id="IPR000719">
    <property type="entry name" value="Prot_kinase_dom"/>
</dbReference>
<feature type="transmembrane region" description="Helical" evidence="11">
    <location>
        <begin position="356"/>
        <end position="382"/>
    </location>
</feature>
<evidence type="ECO:0000256" key="1">
    <source>
        <dbReference type="ARBA" id="ARBA00001436"/>
    </source>
</evidence>
<dbReference type="PANTHER" id="PTHR11920">
    <property type="entry name" value="GUANYLYL CYCLASE"/>
    <property type="match status" value="1"/>
</dbReference>
<dbReference type="PROSITE" id="PS50011">
    <property type="entry name" value="PROTEIN_KINASE_DOM"/>
    <property type="match status" value="1"/>
</dbReference>
<dbReference type="Proteomes" id="UP000192578">
    <property type="component" value="Unassembled WGS sequence"/>
</dbReference>
<dbReference type="GO" id="GO:0004016">
    <property type="term" value="F:adenylate cyclase activity"/>
    <property type="evidence" value="ECO:0007669"/>
    <property type="project" value="TreeGrafter"/>
</dbReference>
<dbReference type="CDD" id="cd06352">
    <property type="entry name" value="PBP1_NPR_GC-like"/>
    <property type="match status" value="1"/>
</dbReference>
<keyword evidence="14" id="KW-1185">Reference proteome</keyword>
<dbReference type="Gene3D" id="3.40.50.2300">
    <property type="match status" value="2"/>
</dbReference>
<evidence type="ECO:0000256" key="3">
    <source>
        <dbReference type="ARBA" id="ARBA00012202"/>
    </source>
</evidence>
<feature type="domain" description="Protein kinase" evidence="12">
    <location>
        <begin position="410"/>
        <end position="616"/>
    </location>
</feature>
<dbReference type="GO" id="GO:0004383">
    <property type="term" value="F:guanylate cyclase activity"/>
    <property type="evidence" value="ECO:0007669"/>
    <property type="project" value="UniProtKB-EC"/>
</dbReference>
<comment type="catalytic activity">
    <reaction evidence="1">
        <text>GTP = 3',5'-cyclic GMP + diphosphate</text>
        <dbReference type="Rhea" id="RHEA:13665"/>
        <dbReference type="ChEBI" id="CHEBI:33019"/>
        <dbReference type="ChEBI" id="CHEBI:37565"/>
        <dbReference type="ChEBI" id="CHEBI:57746"/>
        <dbReference type="EC" id="4.6.1.2"/>
    </reaction>
</comment>
<comment type="subcellular location">
    <subcellularLocation>
        <location evidence="2">Membrane</location>
    </subcellularLocation>
</comment>
<reference evidence="14" key="1">
    <citation type="submission" date="2017-01" db="EMBL/GenBank/DDBJ databases">
        <title>Comparative genomics of anhydrobiosis in the tardigrade Hypsibius dujardini.</title>
        <authorList>
            <person name="Yoshida Y."/>
            <person name="Koutsovoulos G."/>
            <person name="Laetsch D."/>
            <person name="Stevens L."/>
            <person name="Kumar S."/>
            <person name="Horikawa D."/>
            <person name="Ishino K."/>
            <person name="Komine S."/>
            <person name="Tomita M."/>
            <person name="Blaxter M."/>
            <person name="Arakawa K."/>
        </authorList>
    </citation>
    <scope>NUCLEOTIDE SEQUENCE [LARGE SCALE GENOMIC DNA]</scope>
    <source>
        <strain evidence="14">Z151</strain>
    </source>
</reference>
<dbReference type="GO" id="GO:0001653">
    <property type="term" value="F:peptide receptor activity"/>
    <property type="evidence" value="ECO:0007669"/>
    <property type="project" value="TreeGrafter"/>
</dbReference>